<comment type="caution">
    <text evidence="2">The sequence shown here is derived from an EMBL/GenBank/DDBJ whole genome shotgun (WGS) entry which is preliminary data.</text>
</comment>
<name>A0ABR3TZG9_9PEZI</name>
<accession>A0ABR3TZG9</accession>
<evidence type="ECO:0000313" key="2">
    <source>
        <dbReference type="EMBL" id="KAL1647682.1"/>
    </source>
</evidence>
<proteinExistence type="predicted"/>
<organism evidence="2 3">
    <name type="scientific">Diplodia intermedia</name>
    <dbReference type="NCBI Taxonomy" id="856260"/>
    <lineage>
        <taxon>Eukaryota</taxon>
        <taxon>Fungi</taxon>
        <taxon>Dikarya</taxon>
        <taxon>Ascomycota</taxon>
        <taxon>Pezizomycotina</taxon>
        <taxon>Dothideomycetes</taxon>
        <taxon>Dothideomycetes incertae sedis</taxon>
        <taxon>Botryosphaeriales</taxon>
        <taxon>Botryosphaeriaceae</taxon>
        <taxon>Diplodia</taxon>
    </lineage>
</organism>
<feature type="compositionally biased region" description="Gly residues" evidence="1">
    <location>
        <begin position="62"/>
        <end position="71"/>
    </location>
</feature>
<evidence type="ECO:0000313" key="3">
    <source>
        <dbReference type="Proteomes" id="UP001521184"/>
    </source>
</evidence>
<reference evidence="2 3" key="1">
    <citation type="journal article" date="2023" name="Plant Dis.">
        <title>First Report of Diplodia intermedia Causing Canker and Dieback Diseases on Apple Trees in Canada.</title>
        <authorList>
            <person name="Ellouze W."/>
            <person name="Ilyukhin E."/>
            <person name="Sulman M."/>
            <person name="Ali S."/>
        </authorList>
    </citation>
    <scope>NUCLEOTIDE SEQUENCE [LARGE SCALE GENOMIC DNA]</scope>
    <source>
        <strain evidence="2 3">M45-28</strain>
    </source>
</reference>
<keyword evidence="3" id="KW-1185">Reference proteome</keyword>
<dbReference type="EMBL" id="JAKEKT020000011">
    <property type="protein sequence ID" value="KAL1647682.1"/>
    <property type="molecule type" value="Genomic_DNA"/>
</dbReference>
<feature type="region of interest" description="Disordered" evidence="1">
    <location>
        <begin position="46"/>
        <end position="78"/>
    </location>
</feature>
<evidence type="ECO:0000256" key="1">
    <source>
        <dbReference type="SAM" id="MobiDB-lite"/>
    </source>
</evidence>
<gene>
    <name evidence="2" type="ORF">SLS58_002483</name>
</gene>
<dbReference type="Proteomes" id="UP001521184">
    <property type="component" value="Unassembled WGS sequence"/>
</dbReference>
<sequence length="144" mass="15365">MIARGTTEECPGDMITLAKSVIANNGNADYEDMIYPATFDHVASTQQGMNATKGRAHVTGDAQGGGGGSGLGAATEPVSRDVGEHGKIDWNMPDRQKSLIYPRTAAQLAVLAELYANRIRSSCDDNDLARARVLKFARQARADI</sequence>
<protein>
    <submittedName>
        <fullName evidence="2">Uncharacterized protein</fullName>
    </submittedName>
</protein>